<dbReference type="EMBL" id="JABFUD020000004">
    <property type="protein sequence ID" value="KAI5080735.1"/>
    <property type="molecule type" value="Genomic_DNA"/>
</dbReference>
<comment type="caution">
    <text evidence="1">The sequence shown here is derived from an EMBL/GenBank/DDBJ whole genome shotgun (WGS) entry which is preliminary data.</text>
</comment>
<gene>
    <name evidence="1" type="ORF">GOP47_0003918</name>
</gene>
<proteinExistence type="predicted"/>
<reference evidence="1" key="1">
    <citation type="submission" date="2021-01" db="EMBL/GenBank/DDBJ databases">
        <title>Adiantum capillus-veneris genome.</title>
        <authorList>
            <person name="Fang Y."/>
            <person name="Liao Q."/>
        </authorList>
    </citation>
    <scope>NUCLEOTIDE SEQUENCE</scope>
    <source>
        <strain evidence="1">H3</strain>
        <tissue evidence="1">Leaf</tissue>
    </source>
</reference>
<dbReference type="AlphaFoldDB" id="A0A9D4V777"/>
<keyword evidence="2" id="KW-1185">Reference proteome</keyword>
<organism evidence="1 2">
    <name type="scientific">Adiantum capillus-veneris</name>
    <name type="common">Maidenhair fern</name>
    <dbReference type="NCBI Taxonomy" id="13818"/>
    <lineage>
        <taxon>Eukaryota</taxon>
        <taxon>Viridiplantae</taxon>
        <taxon>Streptophyta</taxon>
        <taxon>Embryophyta</taxon>
        <taxon>Tracheophyta</taxon>
        <taxon>Polypodiopsida</taxon>
        <taxon>Polypodiidae</taxon>
        <taxon>Polypodiales</taxon>
        <taxon>Pteridineae</taxon>
        <taxon>Pteridaceae</taxon>
        <taxon>Vittarioideae</taxon>
        <taxon>Adiantum</taxon>
    </lineage>
</organism>
<sequence length="102" mass="11237">MISLFGSTESCNAVEVAQASLGILRDGSTHHPNHPSFHAVVHLATAHWWKLMTSRRRLRHVIGGVDEEQAQASSPAASFAEREETVFHVDYSGPKTHPPKNN</sequence>
<name>A0A9D4V777_ADICA</name>
<dbReference type="OrthoDB" id="689613at2759"/>
<evidence type="ECO:0000313" key="1">
    <source>
        <dbReference type="EMBL" id="KAI5080735.1"/>
    </source>
</evidence>
<dbReference type="Proteomes" id="UP000886520">
    <property type="component" value="Chromosome 4"/>
</dbReference>
<accession>A0A9D4V777</accession>
<protein>
    <submittedName>
        <fullName evidence="1">Uncharacterized protein</fullName>
    </submittedName>
</protein>
<evidence type="ECO:0000313" key="2">
    <source>
        <dbReference type="Proteomes" id="UP000886520"/>
    </source>
</evidence>